<dbReference type="OrthoDB" id="361487at2759"/>
<dbReference type="KEGG" id="beq:BEWA_014820"/>
<dbReference type="AlphaFoldDB" id="L1LCN5"/>
<keyword evidence="2" id="KW-1185">Reference proteome</keyword>
<protein>
    <submittedName>
        <fullName evidence="1">Uncharacterized protein</fullName>
    </submittedName>
</protein>
<accession>L1LCN5</accession>
<dbReference type="EMBL" id="ACOU01000004">
    <property type="protein sequence ID" value="EKX72923.1"/>
    <property type="molecule type" value="Genomic_DNA"/>
</dbReference>
<gene>
    <name evidence="1" type="ORF">BEWA_014820</name>
</gene>
<sequence length="1064" mass="121343">MDSALSSSISVYIPSSQPNDEDKLSSRLHNVIKDALLSLYSNNIQISFNGGADKISLNELNGLFSFYRDSMDDVATKKKFDEDLSYTLRLIEGSKVGEYRICEVYPLLRKILLIMEGYLRHIYNMFLLDTAILSEDIHFGDDLVCDVLDRIYDSCGVSLNKEVLLSRFDFNAIDFDTAFSSIERLSTAISHVIEHVYSNDSNYRLEIIVTSILSGYLQRLISLLVVIYISTVDKSRLYDKPTRSNDCTPTDQQTTIFEPVIPGIELSFLEYLEKLKDISISILSLPFKFDDVDLLEYWSIDMVVPILLTFKYGFAVISQSYFKNHDLSDLLFYSAINYVSNIPNTFFSGEVYGTTVKYVHEIVVLHVNNLTKLNGFIKSHFCTQYNQVQNTHNGYKSTTPLVPTKQIVGYSPTNYDSVNRVSLALPNTSASSRDISTYFQINELKSFIEEYNVVAESLSKYCEHFFNVILSNSPGENDCYIELIDAISQLVIRVTTTVIYADGLVYITRKNPNLEVISSIKLILEYVWHFLSTFVNHVPFDVISAIYYYIGSKLNDSNVDAQVYIFNIILNDFDIDNPHLSSDNYPKVISMLESLMKCSGSICSHFISFEHSNSLLYKQLRTSYLSLSFFTLCKLFIAELVKPNKYSFGILDLFVSWCCSDKIYENLIAKSLCRFTIELMNTHPEYIPAAKYLMDIVLGLCFSGITEIQFIKIREPLDPSKINVFRYLKILAESTLSTWLLENVVVIYTCAIVKCFGDIMRNYFHTDERCICIFCSFTCYYPETINGTCNCVESPIVNDLPSIRHYLELVASLPWDKYQRIGCDTFTNIMSFTLMTLNNILIFITQTLLEQKGSANLEMRFTLFTIAIKITHTLVKTGNFETDDSRILMLLKLFSLLGCSQVCISNNTSVHLDLISQSICILDGVTRQTPTLQLLELHNGLLGILMGKLVQYPYTLLTPGNYRIKTDVVAKNYLLSINNMLGQVNKINSRAIKLLYNCYIWKFCKLNGANDQPLGSLFIDNEITNPEEPLKFRLFVNLAFIFSCSITDATFKKCDDVLMITKGT</sequence>
<reference evidence="1 2" key="1">
    <citation type="journal article" date="2012" name="BMC Genomics">
        <title>Comparative genomic analysis and phylogenetic position of Theileria equi.</title>
        <authorList>
            <person name="Kappmeyer L.S."/>
            <person name="Thiagarajan M."/>
            <person name="Herndon D.R."/>
            <person name="Ramsay J.D."/>
            <person name="Caler E."/>
            <person name="Djikeng A."/>
            <person name="Gillespie J.J."/>
            <person name="Lau A.O."/>
            <person name="Roalson E.H."/>
            <person name="Silva J.C."/>
            <person name="Silva M.G."/>
            <person name="Suarez C.E."/>
            <person name="Ueti M.W."/>
            <person name="Nene V.M."/>
            <person name="Mealey R.H."/>
            <person name="Knowles D.P."/>
            <person name="Brayton K.A."/>
        </authorList>
    </citation>
    <scope>NUCLEOTIDE SEQUENCE [LARGE SCALE GENOMIC DNA]</scope>
    <source>
        <strain evidence="1 2">WA</strain>
    </source>
</reference>
<evidence type="ECO:0000313" key="2">
    <source>
        <dbReference type="Proteomes" id="UP000031512"/>
    </source>
</evidence>
<dbReference type="RefSeq" id="XP_004832375.1">
    <property type="nucleotide sequence ID" value="XM_004832318.1"/>
</dbReference>
<dbReference type="GeneID" id="15804558"/>
<dbReference type="eggNOG" id="ENOG502TN3R">
    <property type="taxonomic scope" value="Eukaryota"/>
</dbReference>
<comment type="caution">
    <text evidence="1">The sequence shown here is derived from an EMBL/GenBank/DDBJ whole genome shotgun (WGS) entry which is preliminary data.</text>
</comment>
<dbReference type="Proteomes" id="UP000031512">
    <property type="component" value="Unassembled WGS sequence"/>
</dbReference>
<evidence type="ECO:0000313" key="1">
    <source>
        <dbReference type="EMBL" id="EKX72923.1"/>
    </source>
</evidence>
<organism evidence="1 2">
    <name type="scientific">Theileria equi strain WA</name>
    <dbReference type="NCBI Taxonomy" id="1537102"/>
    <lineage>
        <taxon>Eukaryota</taxon>
        <taxon>Sar</taxon>
        <taxon>Alveolata</taxon>
        <taxon>Apicomplexa</taxon>
        <taxon>Aconoidasida</taxon>
        <taxon>Piroplasmida</taxon>
        <taxon>Theileriidae</taxon>
        <taxon>Theileria</taxon>
    </lineage>
</organism>
<dbReference type="VEuPathDB" id="PiroplasmaDB:BEWA_014820"/>
<name>L1LCN5_THEEQ</name>
<proteinExistence type="predicted"/>